<reference evidence="3" key="1">
    <citation type="submission" date="2017-09" db="EMBL/GenBank/DDBJ databases">
        <title>Contemporary evolution of a Lepidopteran species, Heliothis virescens, in response to modern agricultural practices.</title>
        <authorList>
            <person name="Fritz M.L."/>
            <person name="Deyonke A.M."/>
            <person name="Papanicolaou A."/>
            <person name="Micinski S."/>
            <person name="Westbrook J."/>
            <person name="Gould F."/>
        </authorList>
    </citation>
    <scope>NUCLEOTIDE SEQUENCE [LARGE SCALE GENOMIC DNA]</scope>
    <source>
        <strain evidence="3">HvINT-</strain>
        <tissue evidence="3">Whole body</tissue>
    </source>
</reference>
<feature type="compositionally biased region" description="Basic residues" evidence="1">
    <location>
        <begin position="672"/>
        <end position="700"/>
    </location>
</feature>
<evidence type="ECO:0000259" key="2">
    <source>
        <dbReference type="Pfam" id="PF10505"/>
    </source>
</evidence>
<gene>
    <name evidence="3" type="ORF">B5V51_11757</name>
</gene>
<dbReference type="AlphaFoldDB" id="A0A2A4IX47"/>
<evidence type="ECO:0000313" key="3">
    <source>
        <dbReference type="EMBL" id="PCG63762.1"/>
    </source>
</evidence>
<feature type="domain" description="Little elongation complex subunit 2 C-terminal" evidence="2">
    <location>
        <begin position="468"/>
        <end position="660"/>
    </location>
</feature>
<dbReference type="GO" id="GO:0008023">
    <property type="term" value="C:transcription elongation factor complex"/>
    <property type="evidence" value="ECO:0007669"/>
    <property type="project" value="InterPro"/>
</dbReference>
<organism evidence="3">
    <name type="scientific">Heliothis virescens</name>
    <name type="common">Tobacco budworm moth</name>
    <dbReference type="NCBI Taxonomy" id="7102"/>
    <lineage>
        <taxon>Eukaryota</taxon>
        <taxon>Metazoa</taxon>
        <taxon>Ecdysozoa</taxon>
        <taxon>Arthropoda</taxon>
        <taxon>Hexapoda</taxon>
        <taxon>Insecta</taxon>
        <taxon>Pterygota</taxon>
        <taxon>Neoptera</taxon>
        <taxon>Endopterygota</taxon>
        <taxon>Lepidoptera</taxon>
        <taxon>Glossata</taxon>
        <taxon>Ditrysia</taxon>
        <taxon>Noctuoidea</taxon>
        <taxon>Noctuidae</taxon>
        <taxon>Heliothinae</taxon>
        <taxon>Heliothis</taxon>
    </lineage>
</organism>
<name>A0A2A4IX47_HELVI</name>
<dbReference type="PANTHER" id="PTHR14633:SF3">
    <property type="entry name" value="LITTLE ELONGATION COMPLEX SUBUNIT 2"/>
    <property type="match status" value="1"/>
</dbReference>
<dbReference type="InterPro" id="IPR019535">
    <property type="entry name" value="ICE2_C"/>
</dbReference>
<accession>A0A2A4IX47</accession>
<dbReference type="PANTHER" id="PTHR14633">
    <property type="entry name" value="LITTLE ELONGATION COMPLEX SUBUNIT 2"/>
    <property type="match status" value="1"/>
</dbReference>
<dbReference type="EMBL" id="NWSH01005993">
    <property type="protein sequence ID" value="PCG63762.1"/>
    <property type="molecule type" value="Genomic_DNA"/>
</dbReference>
<dbReference type="GO" id="GO:0045945">
    <property type="term" value="P:positive regulation of transcription by RNA polymerase III"/>
    <property type="evidence" value="ECO:0007669"/>
    <property type="project" value="TreeGrafter"/>
</dbReference>
<dbReference type="Pfam" id="PF10505">
    <property type="entry name" value="NARG2_C"/>
    <property type="match status" value="1"/>
</dbReference>
<proteinExistence type="predicted"/>
<sequence length="700" mass="79912">MMEHVRMFDWCASVHDRYFVEETDLDNCNTEKILRNKFVDPLLSSDSEDDERPNKINWDEIFNNKQIQRSKLFVPCLRQVPAYPKLSSMDFRKHLQFLKVLSADNPHILPDLFIGKPTRNDIKFFETAKEEYLKEQKEYKEWAKSLWTTDHCIRALRPKPTIETVYEAEYKIRAQRVRSLPKNYDIAAQIPLESTKSNCDMVLKQELITVPLSDMAQVQVPDKITKQFSIIRPCTVPEPCQLHPYQIVLPTEDAVSILPITEIHRELATYALHNDAQYIASENALKCLLQWNRHWLLPLSVCRTIGPDGEAVNVVVLGSEFSVHKESAPVRTYKAFRHLLEHALIPPSERERILENSKSKPKKKVISSPKFDVNAPAIATDVEMTSDDDGHLYIDTGEEIDMDAPKLSPRTRRSKRLKTDDSNTSPRVPRDTRRTRAAARLASDDCADIGVYTCTCKDTLFEHPPRRSYKRWQFRNKATNENHDIIIHCAHKTRDKSGEIIIEPLPEYQIDLGASEQSADSLRSIALSLALRKHASVLNARIDGQTGDVATFESMSSEDWRVQHAELRRQALGTVHAALCQLQGLLPGDYVLQHEQSHGANCLLVSARATGAAPRLRLQFDSTQLVDADEAHTVKAAPVLCDVLLPYHKHRRILPCAFTPHETQIAKDSKKPPPKKKAPPQAIKVKKRTKRKRKNLTTET</sequence>
<evidence type="ECO:0000256" key="1">
    <source>
        <dbReference type="SAM" id="MobiDB-lite"/>
    </source>
</evidence>
<feature type="region of interest" description="Disordered" evidence="1">
    <location>
        <begin position="397"/>
        <end position="436"/>
    </location>
</feature>
<feature type="region of interest" description="Disordered" evidence="1">
    <location>
        <begin position="664"/>
        <end position="700"/>
    </location>
</feature>
<protein>
    <recommendedName>
        <fullName evidence="2">Little elongation complex subunit 2 C-terminal domain-containing protein</fullName>
    </recommendedName>
</protein>
<dbReference type="GO" id="GO:0042796">
    <property type="term" value="P:snRNA transcription by RNA polymerase III"/>
    <property type="evidence" value="ECO:0007669"/>
    <property type="project" value="TreeGrafter"/>
</dbReference>
<comment type="caution">
    <text evidence="3">The sequence shown here is derived from an EMBL/GenBank/DDBJ whole genome shotgun (WGS) entry which is preliminary data.</text>
</comment>
<dbReference type="GO" id="GO:0042795">
    <property type="term" value="P:snRNA transcription by RNA polymerase II"/>
    <property type="evidence" value="ECO:0007669"/>
    <property type="project" value="TreeGrafter"/>
</dbReference>